<feature type="transmembrane region" description="Helical" evidence="12">
    <location>
        <begin position="416"/>
        <end position="436"/>
    </location>
</feature>
<dbReference type="SUPFAM" id="SSF52540">
    <property type="entry name" value="P-loop containing nucleoside triphosphate hydrolases"/>
    <property type="match status" value="2"/>
</dbReference>
<keyword evidence="3" id="KW-0813">Transport</keyword>
<dbReference type="CDD" id="cd03250">
    <property type="entry name" value="ABCC_MRP_domain1"/>
    <property type="match status" value="1"/>
</dbReference>
<accession>A0A8H7ABL1</accession>
<feature type="region of interest" description="Disordered" evidence="11">
    <location>
        <begin position="872"/>
        <end position="893"/>
    </location>
</feature>
<dbReference type="FunFam" id="1.20.1560.10:FF:000013">
    <property type="entry name" value="ABC transporter C family member 2"/>
    <property type="match status" value="1"/>
</dbReference>
<evidence type="ECO:0000256" key="5">
    <source>
        <dbReference type="ARBA" id="ARBA00022737"/>
    </source>
</evidence>
<feature type="transmembrane region" description="Helical" evidence="12">
    <location>
        <begin position="35"/>
        <end position="55"/>
    </location>
</feature>
<comment type="similarity">
    <text evidence="2">Belongs to the ABC transporter superfamily. ABCC family. Conjugate transporter (TC 3.A.1.208) subfamily.</text>
</comment>
<keyword evidence="5" id="KW-0677">Repeat</keyword>
<dbReference type="PANTHER" id="PTHR24223">
    <property type="entry name" value="ATP-BINDING CASSETTE SUB-FAMILY C"/>
    <property type="match status" value="1"/>
</dbReference>
<dbReference type="PANTHER" id="PTHR24223:SF456">
    <property type="entry name" value="MULTIDRUG RESISTANCE-ASSOCIATED PROTEIN LETHAL(2)03659"/>
    <property type="match status" value="1"/>
</dbReference>
<feature type="transmembrane region" description="Helical" evidence="12">
    <location>
        <begin position="389"/>
        <end position="410"/>
    </location>
</feature>
<dbReference type="GO" id="GO:0140359">
    <property type="term" value="F:ABC-type transporter activity"/>
    <property type="evidence" value="ECO:0007669"/>
    <property type="project" value="InterPro"/>
</dbReference>
<feature type="transmembrane region" description="Helical" evidence="12">
    <location>
        <begin position="501"/>
        <end position="524"/>
    </location>
</feature>
<gene>
    <name evidence="15" type="ORF">GJ744_001525</name>
</gene>
<evidence type="ECO:0000313" key="15">
    <source>
        <dbReference type="EMBL" id="KAF7505004.1"/>
    </source>
</evidence>
<evidence type="ECO:0000256" key="2">
    <source>
        <dbReference type="ARBA" id="ARBA00009726"/>
    </source>
</evidence>
<dbReference type="FunFam" id="3.40.50.300:FF:000610">
    <property type="entry name" value="Multidrug resistance-associated ABC transporter"/>
    <property type="match status" value="1"/>
</dbReference>
<dbReference type="CDD" id="cd03244">
    <property type="entry name" value="ABCC_MRP_domain2"/>
    <property type="match status" value="1"/>
</dbReference>
<evidence type="ECO:0000256" key="3">
    <source>
        <dbReference type="ARBA" id="ARBA00022448"/>
    </source>
</evidence>
<dbReference type="InterPro" id="IPR003593">
    <property type="entry name" value="AAA+_ATPase"/>
</dbReference>
<feature type="compositionally biased region" description="Basic and acidic residues" evidence="11">
    <location>
        <begin position="1505"/>
        <end position="1515"/>
    </location>
</feature>
<dbReference type="CDD" id="cd18596">
    <property type="entry name" value="ABC_6TM_VMR1_D1_like"/>
    <property type="match status" value="1"/>
</dbReference>
<dbReference type="CDD" id="cd18604">
    <property type="entry name" value="ABC_6TM_VMR1_D2_like"/>
    <property type="match status" value="1"/>
</dbReference>
<evidence type="ECO:0000256" key="9">
    <source>
        <dbReference type="ARBA" id="ARBA00023136"/>
    </source>
</evidence>
<dbReference type="OrthoDB" id="6500128at2759"/>
<feature type="transmembrane region" description="Helical" evidence="12">
    <location>
        <begin position="918"/>
        <end position="941"/>
    </location>
</feature>
<sequence length="1549" mass="174976">MRKSLDRPKAARYEDEDGIATEESKTAYSYRLQRVLVVLLSLSGLGSLDSLALAVIANQSNLAIEQWLHFIAWLFLILQAGTLFVEPDYLSRFRQSAFGATSSFLFFTALFADRLIFWPHGTPLTLSYIPPILNAVQLVVALGITITYCSIPRRPDVYRDGKIVDQQYTTSILGRLGFSWSGPVIRFVAAKNGLEVEDLPEIHYQIRSRTLRERFDQVSKNRLWKSLLWSHNSAFVSQLIFVTITSFATFLPQIALYFILQALETRDGGDRNSTFWLWIWVSILGLSIVISSWLEAWLFFVSYSRLGQPIFQQLTAVIFGKAMRRKDVKGVAKSTLKAVDADKGILVDEELGTKGEDSIKVTESEDHEEKTRQSTTNLIGVDSYRVSSFVTFIHMFPGGVVKLVLAFVFLIKLIGWIPLLAGLAVPAIMVPVNGFLSKHYAKAQEELMKFRDKRMAVVTEALQGIRQIKFSALEDSWQCKILDVRRKELKTQRRVFKYDNILVAIWLLGPVMLSAIALGTYAIIHGSLSPSTAFTTISVFEVLDMTLVVIPELISQYLDAKVSIERVEKYLNAAEKKAYIKAGSTISFHNADIAWPAEHEQDQNRFFLRRLNIDFPSNELSIISGKTGSGKSLLLASILGEADLKNGAIQVPRAPRADERFDDHANASNWYLEGSLAFVAQIPWIENTTIKNNILFGLPFDSVRYKKTLAACALQKDLEMLPDGEMTEVGANGINLSGGQKWRVSFARALYSRASILILDDIFSAVDVNVGRQLFEEALIGDLGQGRTRVLVSHHVALCISKTKYLVLLDNGSALYTGTVDELRENGGLKSILAQDGEEQQKQREETQTRIASKIDDSEVVPSLPLNQSRRESNITKQKYARPQTAKAPKNFVQKETREKGAIKYRIYAEYIRASGGFLHWILILTIFTLSLIVTLGRSWWISVWTRSYHTTTASILNSLYYQAHPQRLGELKMVQIDNNLWFYLSIYLAWSVASTIGASRYFLIFLGSIRASNDLFQQLTYRVLRAPLHWLDTVPLGRILNRFTADFNMVDSRISIDLAFMLHSIIQLMSVIIAGMFVSPWMIIFIFLLLPVCMHYAIRYLKGARDMKRIESNCKSPIFESFDAALMGIGTIRAFDKTEIYVRDIYRKIDTYAQAYWHLWLFNRWIGFRLNLIGAVFVMITAAFIVTIRHIDAAVAGFALSFALEYTVVFIWALRRYASVELNMNAVERIVEYSNISIEDQNGGEPAPAAWPTEGNLEVINLVTSYAPDLPPVLNKLSFSIKPNHRVGVVGRTGAGKSSLTLALLRILEAREGVILIDGLDISKLRLQDVRSRLGIVPQDPVLFSGTVRSNLDAFNQHTEEELRDALKRVHLIPDTIGDNYASSANPRETIHPSPTYHSPKIYLHLDSPISESGLNLSQGQRQLLCLARAIIQRPKILILDEATSAVDIETDALIQRSIREDFQDSTLIVVAHRLSTIADFDRILVLSDGRKVEWGEPAELMERRSEDTFRRDGEGEEEERGLFRRMVEESGEREMLEGMIRREGHEN</sequence>
<dbReference type="GO" id="GO:0016020">
    <property type="term" value="C:membrane"/>
    <property type="evidence" value="ECO:0007669"/>
    <property type="project" value="UniProtKB-SubCell"/>
</dbReference>
<dbReference type="GO" id="GO:0005737">
    <property type="term" value="C:cytoplasm"/>
    <property type="evidence" value="ECO:0007669"/>
    <property type="project" value="UniProtKB-ARBA"/>
</dbReference>
<dbReference type="PROSITE" id="PS00211">
    <property type="entry name" value="ABC_TRANSPORTER_1"/>
    <property type="match status" value="1"/>
</dbReference>
<evidence type="ECO:0000256" key="4">
    <source>
        <dbReference type="ARBA" id="ARBA00022692"/>
    </source>
</evidence>
<dbReference type="GO" id="GO:0016887">
    <property type="term" value="F:ATP hydrolysis activity"/>
    <property type="evidence" value="ECO:0007669"/>
    <property type="project" value="InterPro"/>
</dbReference>
<dbReference type="PROSITE" id="PS50929">
    <property type="entry name" value="ABC_TM1F"/>
    <property type="match status" value="2"/>
</dbReference>
<organism evidence="15 16">
    <name type="scientific">Endocarpon pusillum</name>
    <dbReference type="NCBI Taxonomy" id="364733"/>
    <lineage>
        <taxon>Eukaryota</taxon>
        <taxon>Fungi</taxon>
        <taxon>Dikarya</taxon>
        <taxon>Ascomycota</taxon>
        <taxon>Pezizomycotina</taxon>
        <taxon>Eurotiomycetes</taxon>
        <taxon>Chaetothyriomycetidae</taxon>
        <taxon>Verrucariales</taxon>
        <taxon>Verrucariaceae</taxon>
        <taxon>Endocarpon</taxon>
    </lineage>
</organism>
<name>A0A8H7ABL1_9EURO</name>
<dbReference type="Gene3D" id="1.20.1560.10">
    <property type="entry name" value="ABC transporter type 1, transmembrane domain"/>
    <property type="match status" value="2"/>
</dbReference>
<keyword evidence="10" id="KW-0325">Glycoprotein</keyword>
<dbReference type="InterPro" id="IPR036640">
    <property type="entry name" value="ABC1_TM_sf"/>
</dbReference>
<feature type="transmembrane region" description="Helical" evidence="12">
    <location>
        <begin position="275"/>
        <end position="300"/>
    </location>
</feature>
<dbReference type="PROSITE" id="PS50893">
    <property type="entry name" value="ABC_TRANSPORTER_2"/>
    <property type="match status" value="2"/>
</dbReference>
<dbReference type="Gene3D" id="3.40.50.300">
    <property type="entry name" value="P-loop containing nucleotide triphosphate hydrolases"/>
    <property type="match status" value="2"/>
</dbReference>
<evidence type="ECO:0008006" key="17">
    <source>
        <dbReference type="Google" id="ProtNLM"/>
    </source>
</evidence>
<evidence type="ECO:0000256" key="7">
    <source>
        <dbReference type="ARBA" id="ARBA00022840"/>
    </source>
</evidence>
<feature type="domain" description="ABC transporter" evidence="13">
    <location>
        <begin position="588"/>
        <end position="836"/>
    </location>
</feature>
<protein>
    <recommendedName>
        <fullName evidence="17">ATP-dependent bile acid permease</fullName>
    </recommendedName>
</protein>
<dbReference type="InterPro" id="IPR011527">
    <property type="entry name" value="ABC1_TM_dom"/>
</dbReference>
<feature type="transmembrane region" description="Helical" evidence="12">
    <location>
        <begin position="97"/>
        <end position="116"/>
    </location>
</feature>
<evidence type="ECO:0000256" key="1">
    <source>
        <dbReference type="ARBA" id="ARBA00004141"/>
    </source>
</evidence>
<dbReference type="InterPro" id="IPR050173">
    <property type="entry name" value="ABC_transporter_C-like"/>
</dbReference>
<feature type="transmembrane region" description="Helical" evidence="12">
    <location>
        <begin position="1195"/>
        <end position="1215"/>
    </location>
</feature>
<dbReference type="GO" id="GO:0005524">
    <property type="term" value="F:ATP binding"/>
    <property type="evidence" value="ECO:0007669"/>
    <property type="project" value="UniProtKB-KW"/>
</dbReference>
<dbReference type="InterPro" id="IPR017871">
    <property type="entry name" value="ABC_transporter-like_CS"/>
</dbReference>
<feature type="domain" description="ABC transporter" evidence="13">
    <location>
        <begin position="1258"/>
        <end position="1515"/>
    </location>
</feature>
<evidence type="ECO:0000256" key="12">
    <source>
        <dbReference type="SAM" id="Phobius"/>
    </source>
</evidence>
<evidence type="ECO:0000256" key="10">
    <source>
        <dbReference type="ARBA" id="ARBA00023180"/>
    </source>
</evidence>
<evidence type="ECO:0000256" key="11">
    <source>
        <dbReference type="SAM" id="MobiDB-lite"/>
    </source>
</evidence>
<feature type="transmembrane region" description="Helical" evidence="12">
    <location>
        <begin position="239"/>
        <end position="263"/>
    </location>
</feature>
<feature type="transmembrane region" description="Helical" evidence="12">
    <location>
        <begin position="128"/>
        <end position="149"/>
    </location>
</feature>
<evidence type="ECO:0000256" key="8">
    <source>
        <dbReference type="ARBA" id="ARBA00022989"/>
    </source>
</evidence>
<evidence type="ECO:0000259" key="13">
    <source>
        <dbReference type="PROSITE" id="PS50893"/>
    </source>
</evidence>
<keyword evidence="4 12" id="KW-0812">Transmembrane</keyword>
<feature type="domain" description="ABC transmembrane type-1" evidence="14">
    <location>
        <begin position="376"/>
        <end position="559"/>
    </location>
</feature>
<evidence type="ECO:0000256" key="6">
    <source>
        <dbReference type="ARBA" id="ARBA00022741"/>
    </source>
</evidence>
<proteinExistence type="inferred from homology"/>
<dbReference type="SMART" id="SM00382">
    <property type="entry name" value="AAA"/>
    <property type="match status" value="2"/>
</dbReference>
<keyword evidence="16" id="KW-1185">Reference proteome</keyword>
<keyword evidence="7" id="KW-0067">ATP-binding</keyword>
<dbReference type="Proteomes" id="UP000606974">
    <property type="component" value="Unassembled WGS sequence"/>
</dbReference>
<comment type="caution">
    <text evidence="15">The sequence shown here is derived from an EMBL/GenBank/DDBJ whole genome shotgun (WGS) entry which is preliminary data.</text>
</comment>
<dbReference type="Pfam" id="PF00664">
    <property type="entry name" value="ABC_membrane"/>
    <property type="match status" value="2"/>
</dbReference>
<keyword evidence="6" id="KW-0547">Nucleotide-binding</keyword>
<dbReference type="SUPFAM" id="SSF90123">
    <property type="entry name" value="ABC transporter transmembrane region"/>
    <property type="match status" value="2"/>
</dbReference>
<dbReference type="FunFam" id="3.40.50.300:FF:000825">
    <property type="entry name" value="ABC bile acid transporter"/>
    <property type="match status" value="1"/>
</dbReference>
<feature type="transmembrane region" description="Helical" evidence="12">
    <location>
        <begin position="67"/>
        <end position="85"/>
    </location>
</feature>
<keyword evidence="9 12" id="KW-0472">Membrane</keyword>
<dbReference type="InterPro" id="IPR003439">
    <property type="entry name" value="ABC_transporter-like_ATP-bd"/>
</dbReference>
<reference evidence="15" key="1">
    <citation type="submission" date="2020-02" db="EMBL/GenBank/DDBJ databases">
        <authorList>
            <person name="Palmer J.M."/>
        </authorList>
    </citation>
    <scope>NUCLEOTIDE SEQUENCE</scope>
    <source>
        <strain evidence="15">EPUS1.4</strain>
        <tissue evidence="15">Thallus</tissue>
    </source>
</reference>
<feature type="domain" description="ABC transmembrane type-1" evidence="14">
    <location>
        <begin position="989"/>
        <end position="1223"/>
    </location>
</feature>
<dbReference type="Pfam" id="PF00005">
    <property type="entry name" value="ABC_tran"/>
    <property type="match status" value="2"/>
</dbReference>
<comment type="subcellular location">
    <subcellularLocation>
        <location evidence="1">Membrane</location>
        <topology evidence="1">Multi-pass membrane protein</topology>
    </subcellularLocation>
</comment>
<evidence type="ECO:0000313" key="16">
    <source>
        <dbReference type="Proteomes" id="UP000606974"/>
    </source>
</evidence>
<keyword evidence="8 12" id="KW-1133">Transmembrane helix</keyword>
<feature type="transmembrane region" description="Helical" evidence="12">
    <location>
        <begin position="981"/>
        <end position="1004"/>
    </location>
</feature>
<evidence type="ECO:0000259" key="14">
    <source>
        <dbReference type="PROSITE" id="PS50929"/>
    </source>
</evidence>
<feature type="transmembrane region" description="Helical" evidence="12">
    <location>
        <begin position="1169"/>
        <end position="1189"/>
    </location>
</feature>
<dbReference type="InterPro" id="IPR027417">
    <property type="entry name" value="P-loop_NTPase"/>
</dbReference>
<feature type="region of interest" description="Disordered" evidence="11">
    <location>
        <begin position="1505"/>
        <end position="1529"/>
    </location>
</feature>
<dbReference type="EMBL" id="JAACFV010000121">
    <property type="protein sequence ID" value="KAF7505004.1"/>
    <property type="molecule type" value="Genomic_DNA"/>
</dbReference>